<dbReference type="Gene3D" id="4.10.280.10">
    <property type="entry name" value="Helix-loop-helix DNA-binding domain"/>
    <property type="match status" value="1"/>
</dbReference>
<dbReference type="InterPro" id="IPR037208">
    <property type="entry name" value="Spo0E-like_sf"/>
</dbReference>
<dbReference type="EMBL" id="CP121671">
    <property type="protein sequence ID" value="WFT76934.1"/>
    <property type="molecule type" value="Genomic_DNA"/>
</dbReference>
<reference evidence="1 2" key="1">
    <citation type="submission" date="2023-04" db="EMBL/GenBank/DDBJ databases">
        <title>Genome sequence of Halobacillus naozhouensis KACC 21980.</title>
        <authorList>
            <person name="Kim S."/>
            <person name="Heo J."/>
            <person name="Kwon S.-W."/>
        </authorList>
    </citation>
    <scope>NUCLEOTIDE SEQUENCE [LARGE SCALE GENOMIC DNA]</scope>
    <source>
        <strain evidence="1 2">KCTC 13234</strain>
    </source>
</reference>
<organism evidence="1 2">
    <name type="scientific">Halobacillus naozhouensis</name>
    <dbReference type="NCBI Taxonomy" id="554880"/>
    <lineage>
        <taxon>Bacteria</taxon>
        <taxon>Bacillati</taxon>
        <taxon>Bacillota</taxon>
        <taxon>Bacilli</taxon>
        <taxon>Bacillales</taxon>
        <taxon>Bacillaceae</taxon>
        <taxon>Halobacillus</taxon>
    </lineage>
</organism>
<dbReference type="SUPFAM" id="SSF140500">
    <property type="entry name" value="BAS1536-like"/>
    <property type="match status" value="1"/>
</dbReference>
<accession>A0ABY8J363</accession>
<proteinExistence type="predicted"/>
<evidence type="ECO:0000313" key="2">
    <source>
        <dbReference type="Proteomes" id="UP001221597"/>
    </source>
</evidence>
<dbReference type="Pfam" id="PF09388">
    <property type="entry name" value="SpoOE-like"/>
    <property type="match status" value="1"/>
</dbReference>
<dbReference type="Proteomes" id="UP001221597">
    <property type="component" value="Chromosome"/>
</dbReference>
<dbReference type="InterPro" id="IPR018540">
    <property type="entry name" value="Spo0E-like"/>
</dbReference>
<dbReference type="InterPro" id="IPR036638">
    <property type="entry name" value="HLH_DNA-bd_sf"/>
</dbReference>
<sequence>MGSGHDQQDQLIYKIEELRRRMTETALEEGFSSSKSVRMSQELDYLLNQIQEKNEA</sequence>
<evidence type="ECO:0000313" key="1">
    <source>
        <dbReference type="EMBL" id="WFT76934.1"/>
    </source>
</evidence>
<name>A0ABY8J363_9BACI</name>
<keyword evidence="2" id="KW-1185">Reference proteome</keyword>
<protein>
    <submittedName>
        <fullName evidence="1">Aspartyl-phosphate phosphatase Spo0E family protein</fullName>
    </submittedName>
</protein>
<gene>
    <name evidence="1" type="ORF">P9989_09385</name>
</gene>